<accession>A0ABX6V3M4</accession>
<name>A0ABX6V3M4_9PAST</name>
<evidence type="ECO:0000313" key="2">
    <source>
        <dbReference type="Proteomes" id="UP000663069"/>
    </source>
</evidence>
<dbReference type="Proteomes" id="UP000663069">
    <property type="component" value="Chromosome"/>
</dbReference>
<dbReference type="EMBL" id="CP063056">
    <property type="protein sequence ID" value="QPB42876.1"/>
    <property type="molecule type" value="Genomic_DNA"/>
</dbReference>
<gene>
    <name evidence="1" type="ORF">IHV77_01750</name>
</gene>
<keyword evidence="2" id="KW-1185">Reference proteome</keyword>
<dbReference type="RefSeq" id="WP_194812453.1">
    <property type="nucleotide sequence ID" value="NZ_CP063056.1"/>
</dbReference>
<organism evidence="1 2">
    <name type="scientific">Rodentibacter haemolyticus</name>
    <dbReference type="NCBI Taxonomy" id="2778911"/>
    <lineage>
        <taxon>Bacteria</taxon>
        <taxon>Pseudomonadati</taxon>
        <taxon>Pseudomonadota</taxon>
        <taxon>Gammaproteobacteria</taxon>
        <taxon>Pasteurellales</taxon>
        <taxon>Pasteurellaceae</taxon>
        <taxon>Rodentibacter</taxon>
    </lineage>
</organism>
<protein>
    <submittedName>
        <fullName evidence="1">Uncharacterized protein</fullName>
    </submittedName>
</protein>
<sequence length="64" mass="7322">MSEKTRITYGEAVIAASNLLTINLGDVNPNNLIDEWNKLSYKQEDFIAMKLNELAESIYEICNR</sequence>
<reference evidence="1 2" key="1">
    <citation type="submission" date="2020-10" db="EMBL/GenBank/DDBJ databases">
        <title>Genome Sequencing of Rodentibacter spp. strain DSM111151.</title>
        <authorList>
            <person name="Benga L."/>
            <person name="Lautwein T."/>
        </authorList>
    </citation>
    <scope>NUCLEOTIDE SEQUENCE [LARGE SCALE GENOMIC DNA]</scope>
    <source>
        <strain evidence="1 2">DSM 111151</strain>
    </source>
</reference>
<evidence type="ECO:0000313" key="1">
    <source>
        <dbReference type="EMBL" id="QPB42876.1"/>
    </source>
</evidence>
<proteinExistence type="predicted"/>